<evidence type="ECO:0000259" key="3">
    <source>
        <dbReference type="Pfam" id="PF10312"/>
    </source>
</evidence>
<feature type="non-terminal residue" evidence="4">
    <location>
        <position position="130"/>
    </location>
</feature>
<organism evidence="4">
    <name type="scientific">Pongo abelii</name>
    <name type="common">Sumatran orangutan</name>
    <name type="synonym">Pongo pygmaeus abelii</name>
    <dbReference type="NCBI Taxonomy" id="9601"/>
    <lineage>
        <taxon>Eukaryota</taxon>
        <taxon>Metazoa</taxon>
        <taxon>Chordata</taxon>
        <taxon>Craniata</taxon>
        <taxon>Vertebrata</taxon>
        <taxon>Euteleostomi</taxon>
        <taxon>Mammalia</taxon>
        <taxon>Eutheria</taxon>
        <taxon>Euarchontoglires</taxon>
        <taxon>Primates</taxon>
        <taxon>Haplorrhini</taxon>
        <taxon>Catarrhini</taxon>
        <taxon>Hominidae</taxon>
        <taxon>Pongo</taxon>
    </lineage>
</organism>
<reference evidence="4" key="1">
    <citation type="submission" date="2017-12" db="EMBL/GenBank/DDBJ databases">
        <title>High-resolution comparative analysis of great ape genomes.</title>
        <authorList>
            <person name="Pollen A."/>
            <person name="Hastie A."/>
            <person name="Hormozdiari F."/>
            <person name="Dougherty M."/>
            <person name="Liu R."/>
            <person name="Chaisson M."/>
            <person name="Hoppe E."/>
            <person name="Hill C."/>
            <person name="Pang A."/>
            <person name="Hillier L."/>
            <person name="Baker C."/>
            <person name="Armstrong J."/>
            <person name="Shendure J."/>
            <person name="Paten B."/>
            <person name="Wilson R."/>
            <person name="Chao H."/>
            <person name="Schneider V."/>
            <person name="Ventura M."/>
            <person name="Kronenberg Z."/>
            <person name="Murali S."/>
            <person name="Gordon D."/>
            <person name="Cantsilieris S."/>
            <person name="Munson K."/>
            <person name="Nelson B."/>
            <person name="Raja A."/>
            <person name="Underwood J."/>
            <person name="Diekhans M."/>
            <person name="Fiddes I."/>
            <person name="Haussler D."/>
            <person name="Eichler E."/>
        </authorList>
    </citation>
    <scope>NUCLEOTIDE SEQUENCE [LARGE SCALE GENOMIC DNA]</scope>
    <source>
        <strain evidence="4">Susie</strain>
    </source>
</reference>
<keyword evidence="1" id="KW-0508">mRNA splicing</keyword>
<gene>
    <name evidence="4" type="ORF">CR201_G0044278</name>
</gene>
<keyword evidence="1" id="KW-0507">mRNA processing</keyword>
<protein>
    <submittedName>
        <fullName evidence="4">CACTIN isoform 9</fullName>
    </submittedName>
</protein>
<dbReference type="InterPro" id="IPR018816">
    <property type="entry name" value="Cactin_central"/>
</dbReference>
<dbReference type="GO" id="GO:0005681">
    <property type="term" value="C:spliceosomal complex"/>
    <property type="evidence" value="ECO:0007669"/>
    <property type="project" value="TreeGrafter"/>
</dbReference>
<accession>A0A2J8SBJ3</accession>
<evidence type="ECO:0000256" key="1">
    <source>
        <dbReference type="ARBA" id="ARBA00023187"/>
    </source>
</evidence>
<dbReference type="EMBL" id="NDHI03003585">
    <property type="protein sequence ID" value="PNJ18133.1"/>
    <property type="molecule type" value="Genomic_DNA"/>
</dbReference>
<sequence length="130" mass="14510">DLAVEMHEPYTFLNGLTVADMEDLLEDIQVYMELEQGKNADFWRDMTTITEDEISKLRKLEASGKGPGHRGQNPRWGPQPGHGLLGEPPAAAARPHGAGPVSTGLRERHQDVLRQKLYKLKQEQGVESEP</sequence>
<proteinExistence type="predicted"/>
<dbReference type="GO" id="GO:0005737">
    <property type="term" value="C:cytoplasm"/>
    <property type="evidence" value="ECO:0007669"/>
    <property type="project" value="TreeGrafter"/>
</dbReference>
<dbReference type="Pfam" id="PF10312">
    <property type="entry name" value="Cactin_mid"/>
    <property type="match status" value="1"/>
</dbReference>
<feature type="non-terminal residue" evidence="4">
    <location>
        <position position="1"/>
    </location>
</feature>
<comment type="caution">
    <text evidence="4">The sequence shown here is derived from an EMBL/GenBank/DDBJ whole genome shotgun (WGS) entry which is preliminary data.</text>
</comment>
<dbReference type="PANTHER" id="PTHR21737">
    <property type="entry name" value="POLYGLUTAMINE BINDING PROTEIN 1/MARVEL MEMBRANE-ASSOCIATING DOMAIN CONTAINING 3"/>
    <property type="match status" value="1"/>
</dbReference>
<dbReference type="GO" id="GO:0045292">
    <property type="term" value="P:mRNA cis splicing, via spliceosome"/>
    <property type="evidence" value="ECO:0007669"/>
    <property type="project" value="TreeGrafter"/>
</dbReference>
<feature type="region of interest" description="Disordered" evidence="2">
    <location>
        <begin position="62"/>
        <end position="110"/>
    </location>
</feature>
<dbReference type="AlphaFoldDB" id="A0A2J8SBJ3"/>
<evidence type="ECO:0000256" key="2">
    <source>
        <dbReference type="SAM" id="MobiDB-lite"/>
    </source>
</evidence>
<name>A0A2J8SBJ3_PONAB</name>
<feature type="compositionally biased region" description="Low complexity" evidence="2">
    <location>
        <begin position="86"/>
        <end position="100"/>
    </location>
</feature>
<evidence type="ECO:0000313" key="4">
    <source>
        <dbReference type="EMBL" id="PNJ18133.1"/>
    </source>
</evidence>
<feature type="domain" description="Splicing factor cactin central" evidence="3">
    <location>
        <begin position="2"/>
        <end position="64"/>
    </location>
</feature>
<dbReference type="PANTHER" id="PTHR21737:SF6">
    <property type="entry name" value="SPLICING FACTOR CACTIN"/>
    <property type="match status" value="1"/>
</dbReference>
<dbReference type="GO" id="GO:0045824">
    <property type="term" value="P:negative regulation of innate immune response"/>
    <property type="evidence" value="ECO:0007669"/>
    <property type="project" value="TreeGrafter"/>
</dbReference>